<evidence type="ECO:0000259" key="2">
    <source>
        <dbReference type="Pfam" id="PF24803"/>
    </source>
</evidence>
<protein>
    <recommendedName>
        <fullName evidence="2">DUF7704 domain-containing protein</fullName>
    </recommendedName>
</protein>
<feature type="transmembrane region" description="Helical" evidence="1">
    <location>
        <begin position="56"/>
        <end position="76"/>
    </location>
</feature>
<evidence type="ECO:0000313" key="4">
    <source>
        <dbReference type="Proteomes" id="UP000091918"/>
    </source>
</evidence>
<accession>A0A1B7NW79</accession>
<keyword evidence="1" id="KW-0812">Transmembrane</keyword>
<sequence length="156" mass="17131">MNTILPLWPHIVFAVLEPISLIAGFCFAIFNNAKFVAGQTPNSLTPSELPLSTQAISSQLGNLYLLLMVVGVGVLYSTSEPKVVRNYLIALAVGDLGHIYATYWFIGFDDLINVMEWNDLMWGNIGFTGILFVNRIAYLLGMFGPAESPNGTKKTQ</sequence>
<dbReference type="STRING" id="1658172.A0A1B7NW79"/>
<name>A0A1B7NW79_9EURO</name>
<dbReference type="PANTHER" id="PTHR37019">
    <property type="entry name" value="CHROMOSOME 1, WHOLE GENOME SHOTGUN SEQUENCE"/>
    <property type="match status" value="1"/>
</dbReference>
<feature type="transmembrane region" description="Helical" evidence="1">
    <location>
        <begin position="88"/>
        <end position="106"/>
    </location>
</feature>
<feature type="transmembrane region" description="Helical" evidence="1">
    <location>
        <begin position="126"/>
        <end position="146"/>
    </location>
</feature>
<dbReference type="EMBL" id="LGUA01000563">
    <property type="protein sequence ID" value="OAX81031.1"/>
    <property type="molecule type" value="Genomic_DNA"/>
</dbReference>
<feature type="transmembrane region" description="Helical" evidence="1">
    <location>
        <begin position="7"/>
        <end position="30"/>
    </location>
</feature>
<dbReference type="AlphaFoldDB" id="A0A1B7NW79"/>
<evidence type="ECO:0000313" key="3">
    <source>
        <dbReference type="EMBL" id="OAX81031.1"/>
    </source>
</evidence>
<dbReference type="Pfam" id="PF24803">
    <property type="entry name" value="DUF7704"/>
    <property type="match status" value="1"/>
</dbReference>
<reference evidence="3 4" key="1">
    <citation type="submission" date="2015-07" db="EMBL/GenBank/DDBJ databases">
        <title>Emmonsia species relationships and genome sequence.</title>
        <authorList>
            <person name="Cuomo C.A."/>
            <person name="Schwartz I.S."/>
            <person name="Kenyon C."/>
            <person name="de Hoog G.S."/>
            <person name="Govender N.P."/>
            <person name="Botha A."/>
            <person name="Moreno L."/>
            <person name="de Vries M."/>
            <person name="Munoz J.F."/>
            <person name="Stielow J.B."/>
        </authorList>
    </citation>
    <scope>NUCLEOTIDE SEQUENCE [LARGE SCALE GENOMIC DNA]</scope>
    <source>
        <strain evidence="3 4">CBS 136260</strain>
    </source>
</reference>
<dbReference type="InterPro" id="IPR056121">
    <property type="entry name" value="DUF7704"/>
</dbReference>
<proteinExistence type="predicted"/>
<organism evidence="3 4">
    <name type="scientific">Emergomyces africanus</name>
    <dbReference type="NCBI Taxonomy" id="1955775"/>
    <lineage>
        <taxon>Eukaryota</taxon>
        <taxon>Fungi</taxon>
        <taxon>Dikarya</taxon>
        <taxon>Ascomycota</taxon>
        <taxon>Pezizomycotina</taxon>
        <taxon>Eurotiomycetes</taxon>
        <taxon>Eurotiomycetidae</taxon>
        <taxon>Onygenales</taxon>
        <taxon>Ajellomycetaceae</taxon>
        <taxon>Emergomyces</taxon>
    </lineage>
</organism>
<dbReference type="Proteomes" id="UP000091918">
    <property type="component" value="Unassembled WGS sequence"/>
</dbReference>
<comment type="caution">
    <text evidence="3">The sequence shown here is derived from an EMBL/GenBank/DDBJ whole genome shotgun (WGS) entry which is preliminary data.</text>
</comment>
<feature type="domain" description="DUF7704" evidence="2">
    <location>
        <begin position="3"/>
        <end position="145"/>
    </location>
</feature>
<dbReference type="OrthoDB" id="2937326at2759"/>
<keyword evidence="4" id="KW-1185">Reference proteome</keyword>
<dbReference type="PANTHER" id="PTHR37019:SF2">
    <property type="entry name" value="EXPERA DOMAIN-CONTAINING PROTEIN"/>
    <property type="match status" value="1"/>
</dbReference>
<keyword evidence="1" id="KW-1133">Transmembrane helix</keyword>
<keyword evidence="1" id="KW-0472">Membrane</keyword>
<gene>
    <name evidence="3" type="ORF">ACJ72_04633</name>
</gene>
<evidence type="ECO:0000256" key="1">
    <source>
        <dbReference type="SAM" id="Phobius"/>
    </source>
</evidence>